<evidence type="ECO:0000313" key="2">
    <source>
        <dbReference type="EMBL" id="EUC61191.1"/>
    </source>
</evidence>
<feature type="compositionally biased region" description="Acidic residues" evidence="1">
    <location>
        <begin position="126"/>
        <end position="154"/>
    </location>
</feature>
<organism evidence="2 3">
    <name type="scientific">Rhizoctonia solani AG-3 Rhs1AP</name>
    <dbReference type="NCBI Taxonomy" id="1086054"/>
    <lineage>
        <taxon>Eukaryota</taxon>
        <taxon>Fungi</taxon>
        <taxon>Dikarya</taxon>
        <taxon>Basidiomycota</taxon>
        <taxon>Agaricomycotina</taxon>
        <taxon>Agaricomycetes</taxon>
        <taxon>Cantharellales</taxon>
        <taxon>Ceratobasidiaceae</taxon>
        <taxon>Rhizoctonia</taxon>
    </lineage>
</organism>
<reference evidence="3" key="1">
    <citation type="journal article" date="2014" name="Genome Announc.">
        <title>Draft genome sequence of the plant-pathogenic soil fungus Rhizoctonia solani anastomosis group 3 strain Rhs1AP.</title>
        <authorList>
            <person name="Cubeta M.A."/>
            <person name="Thomas E."/>
            <person name="Dean R.A."/>
            <person name="Jabaji S."/>
            <person name="Neate S.M."/>
            <person name="Tavantzis S."/>
            <person name="Toda T."/>
            <person name="Vilgalys R."/>
            <person name="Bharathan N."/>
            <person name="Fedorova-Abrams N."/>
            <person name="Pakala S.B."/>
            <person name="Pakala S.M."/>
            <person name="Zafar N."/>
            <person name="Joardar V."/>
            <person name="Losada L."/>
            <person name="Nierman W.C."/>
        </authorList>
    </citation>
    <scope>NUCLEOTIDE SEQUENCE [LARGE SCALE GENOMIC DNA]</scope>
    <source>
        <strain evidence="3">AG-3</strain>
    </source>
</reference>
<feature type="non-terminal residue" evidence="2">
    <location>
        <position position="274"/>
    </location>
</feature>
<accession>X8JD37</accession>
<proteinExistence type="predicted"/>
<feature type="compositionally biased region" description="Acidic residues" evidence="1">
    <location>
        <begin position="194"/>
        <end position="203"/>
    </location>
</feature>
<dbReference type="Proteomes" id="UP000030108">
    <property type="component" value="Unassembled WGS sequence"/>
</dbReference>
<feature type="region of interest" description="Disordered" evidence="1">
    <location>
        <begin position="91"/>
        <end position="274"/>
    </location>
</feature>
<feature type="compositionally biased region" description="Acidic residues" evidence="1">
    <location>
        <begin position="162"/>
        <end position="182"/>
    </location>
</feature>
<dbReference type="EMBL" id="JATN01000319">
    <property type="protein sequence ID" value="EUC61191.1"/>
    <property type="molecule type" value="Genomic_DNA"/>
</dbReference>
<evidence type="ECO:0000313" key="3">
    <source>
        <dbReference type="Proteomes" id="UP000030108"/>
    </source>
</evidence>
<sequence length="274" mass="28858">MSALNDYGVEQRPASIKERPSAPEPAPSTRRPKVRTRSASSFDLGAILKDPTLTSSQKVKWLNKIYETAEDDGSQTNSARTIQQYEGLLAGVNADSDDSEVEARRAGALPGTDSSPKAVIKVWMSESDEEVIEHEGEGEGEDEGEGEAEPDVEDDGRGGDDSERDDEDKGEAEIVDEGDTEAEGSTGAASTTENEGEANEEYDGGMGESDVDHAATKPRQRRFFHADGSLSSPAGSESDGEADSDGEGASGAVATQVDADQTMMTAAASDSEDD</sequence>
<name>X8JD37_9AGAM</name>
<protein>
    <submittedName>
        <fullName evidence="2">Uncharacterized protein</fullName>
    </submittedName>
</protein>
<comment type="caution">
    <text evidence="2">The sequence shown here is derived from an EMBL/GenBank/DDBJ whole genome shotgun (WGS) entry which is preliminary data.</text>
</comment>
<dbReference type="AlphaFoldDB" id="X8JD37"/>
<feature type="region of interest" description="Disordered" evidence="1">
    <location>
        <begin position="1"/>
        <end position="41"/>
    </location>
</feature>
<evidence type="ECO:0000256" key="1">
    <source>
        <dbReference type="SAM" id="MobiDB-lite"/>
    </source>
</evidence>
<gene>
    <name evidence="2" type="ORF">RSOL_387010</name>
</gene>